<sequence>MTAMHAIGNVAIRQVVEIRGPGFTPDFLFPDWDQSVLAKHRALMIPDCFDEAGGRFIASIHTWVLKTQHHTILIDSCAGNDKNRPMLPRFHQLNLPFLARLAEAGVSPEQVDYVCCTHLHADHCGWNTRLLNGRWVPTFPNAKYVFSKAEYDHWSGPAGKEGFSAGVFEDSVLPVIQSGQAEIVDGEAAIGDGLTFHPTPGHSPGHVAIQLSDQGQKALFSGDIMHQPLQIYRPDWNSAFCEDAERARASRRWLLERAAEDRSTVFTAHFANTSAGHVTRSGDRFDWRFV</sequence>
<dbReference type="Gene3D" id="3.60.15.10">
    <property type="entry name" value="Ribonuclease Z/Hydroxyacylglutathione hydrolase-like"/>
    <property type="match status" value="1"/>
</dbReference>
<evidence type="ECO:0000256" key="1">
    <source>
        <dbReference type="ARBA" id="ARBA00007749"/>
    </source>
</evidence>
<dbReference type="SMART" id="SM00849">
    <property type="entry name" value="Lactamase_B"/>
    <property type="match status" value="1"/>
</dbReference>
<organism evidence="6 7">
    <name type="scientific">Bradyrhizobium diazoefficiens SEMIA 5080</name>
    <dbReference type="NCBI Taxonomy" id="754504"/>
    <lineage>
        <taxon>Bacteria</taxon>
        <taxon>Pseudomonadati</taxon>
        <taxon>Pseudomonadota</taxon>
        <taxon>Alphaproteobacteria</taxon>
        <taxon>Hyphomicrobiales</taxon>
        <taxon>Nitrobacteraceae</taxon>
        <taxon>Bradyrhizobium</taxon>
    </lineage>
</organism>
<dbReference type="GO" id="GO:0046872">
    <property type="term" value="F:metal ion binding"/>
    <property type="evidence" value="ECO:0007669"/>
    <property type="project" value="UniProtKB-KW"/>
</dbReference>
<dbReference type="SUPFAM" id="SSF56281">
    <property type="entry name" value="Metallo-hydrolase/oxidoreductase"/>
    <property type="match status" value="1"/>
</dbReference>
<proteinExistence type="inferred from homology"/>
<evidence type="ECO:0000256" key="3">
    <source>
        <dbReference type="ARBA" id="ARBA00022801"/>
    </source>
</evidence>
<name>A0A837C6V6_9BRAD</name>
<evidence type="ECO:0000259" key="5">
    <source>
        <dbReference type="SMART" id="SM00849"/>
    </source>
</evidence>
<evidence type="ECO:0000313" key="6">
    <source>
        <dbReference type="EMBL" id="KGJ64745.1"/>
    </source>
</evidence>
<keyword evidence="3" id="KW-0378">Hydrolase</keyword>
<dbReference type="AlphaFoldDB" id="A0A837C6V6"/>
<keyword evidence="4" id="KW-0862">Zinc</keyword>
<dbReference type="EMBL" id="ADOU02000007">
    <property type="protein sequence ID" value="KGJ64745.1"/>
    <property type="molecule type" value="Genomic_DNA"/>
</dbReference>
<evidence type="ECO:0000313" key="7">
    <source>
        <dbReference type="Proteomes" id="UP000024900"/>
    </source>
</evidence>
<protein>
    <submittedName>
        <fullName evidence="6">Putative beta-lactamase domain-containing protein</fullName>
    </submittedName>
</protein>
<dbReference type="PANTHER" id="PTHR42978">
    <property type="entry name" value="QUORUM-QUENCHING LACTONASE YTNP-RELATED-RELATED"/>
    <property type="match status" value="1"/>
</dbReference>
<dbReference type="RefSeq" id="WP_186363038.1">
    <property type="nucleotide sequence ID" value="NZ_ADOU02000007.1"/>
</dbReference>
<dbReference type="InterPro" id="IPR001279">
    <property type="entry name" value="Metallo-B-lactamas"/>
</dbReference>
<evidence type="ECO:0000256" key="4">
    <source>
        <dbReference type="ARBA" id="ARBA00022833"/>
    </source>
</evidence>
<keyword evidence="2" id="KW-0479">Metal-binding</keyword>
<dbReference type="CDD" id="cd16277">
    <property type="entry name" value="metallo-hydrolase-like_MBL-fold"/>
    <property type="match status" value="1"/>
</dbReference>
<dbReference type="GO" id="GO:0016787">
    <property type="term" value="F:hydrolase activity"/>
    <property type="evidence" value="ECO:0007669"/>
    <property type="project" value="UniProtKB-KW"/>
</dbReference>
<gene>
    <name evidence="6" type="ORF">BJA5080_07445</name>
</gene>
<dbReference type="Pfam" id="PF00753">
    <property type="entry name" value="Lactamase_B"/>
    <property type="match status" value="1"/>
</dbReference>
<dbReference type="InterPro" id="IPR051013">
    <property type="entry name" value="MBL_superfamily_lactonases"/>
</dbReference>
<dbReference type="Proteomes" id="UP000024900">
    <property type="component" value="Unassembled WGS sequence"/>
</dbReference>
<comment type="caution">
    <text evidence="6">The sequence shown here is derived from an EMBL/GenBank/DDBJ whole genome shotgun (WGS) entry which is preliminary data.</text>
</comment>
<dbReference type="PANTHER" id="PTHR42978:SF6">
    <property type="entry name" value="QUORUM-QUENCHING LACTONASE YTNP-RELATED"/>
    <property type="match status" value="1"/>
</dbReference>
<dbReference type="InterPro" id="IPR036866">
    <property type="entry name" value="RibonucZ/Hydroxyglut_hydro"/>
</dbReference>
<evidence type="ECO:0000256" key="2">
    <source>
        <dbReference type="ARBA" id="ARBA00022723"/>
    </source>
</evidence>
<accession>A0A837C6V6</accession>
<feature type="domain" description="Metallo-beta-lactamase" evidence="5">
    <location>
        <begin position="59"/>
        <end position="269"/>
    </location>
</feature>
<reference evidence="6 7" key="1">
    <citation type="journal article" date="2014" name="BMC Genomics">
        <title>Comparative genomics of Bradyrhizobium japonicum CPAC 15 and Bradyrhizobium diazoefficiens CPAC 7: elite model strains for understanding symbiotic performance with soybean.</title>
        <authorList>
            <person name="Siqueira A.F."/>
            <person name="Ormeno-Orrillo E."/>
            <person name="Souza R.C."/>
            <person name="Rodrigues E.P."/>
            <person name="Almeida L.G."/>
            <person name="Barcellos F.G."/>
            <person name="Batista J.S."/>
            <person name="Nakatami A.S."/>
            <person name="Martinez-Romero E."/>
            <person name="Vasconcelos A.T."/>
            <person name="Hungria M."/>
        </authorList>
    </citation>
    <scope>NUCLEOTIDE SEQUENCE [LARGE SCALE GENOMIC DNA]</scope>
    <source>
        <strain evidence="6 7">SEMIA 5080</strain>
    </source>
</reference>
<comment type="similarity">
    <text evidence="1">Belongs to the metallo-beta-lactamase superfamily.</text>
</comment>